<feature type="transmembrane region" description="Helical" evidence="8">
    <location>
        <begin position="210"/>
        <end position="233"/>
    </location>
</feature>
<evidence type="ECO:0000313" key="10">
    <source>
        <dbReference type="Proteomes" id="UP000599312"/>
    </source>
</evidence>
<dbReference type="InterPro" id="IPR026392">
    <property type="entry name" value="Exo/Archaeosortase_dom"/>
</dbReference>
<keyword evidence="4 8" id="KW-0812">Transmembrane</keyword>
<feature type="transmembrane region" description="Helical" evidence="8">
    <location>
        <begin position="43"/>
        <end position="67"/>
    </location>
</feature>
<keyword evidence="2" id="KW-1003">Cell membrane</keyword>
<dbReference type="AlphaFoldDB" id="A0A931BSM3"/>
<sequence length="274" mass="29256">MRRATGSSVSRNELFAGLVVVGFANGISERVIASVTENGATAALLSTFDISVIVWGALAIAVAFLLRSPAQSISHLDRVVTTCALIAFLTPIAPLSWLAMSVLAIYILRTSVNPTFLHRGAWILLALTIPMFWGRLLFAMLSDLILQGDAALVGWVLGTPRVGNAIQFADGEGYLWIAPACSSLANISLAILCWVTLGKVLGRPSSLRDIVWVLVACAAVVAINVTRISLIGLYREHFELIHGPVGSTVASWIILAVTVGVCLIGMRRELPARI</sequence>
<dbReference type="Proteomes" id="UP000599312">
    <property type="component" value="Unassembled WGS sequence"/>
</dbReference>
<feature type="transmembrane region" description="Helical" evidence="8">
    <location>
        <begin position="79"/>
        <end position="108"/>
    </location>
</feature>
<name>A0A931BSM3_9HYPH</name>
<comment type="subcellular location">
    <subcellularLocation>
        <location evidence="1">Cell membrane</location>
        <topology evidence="1">Multi-pass membrane protein</topology>
    </subcellularLocation>
</comment>
<keyword evidence="10" id="KW-1185">Reference proteome</keyword>
<feature type="transmembrane region" description="Helical" evidence="8">
    <location>
        <begin position="120"/>
        <end position="138"/>
    </location>
</feature>
<evidence type="ECO:0000256" key="5">
    <source>
        <dbReference type="ARBA" id="ARBA00022801"/>
    </source>
</evidence>
<evidence type="ECO:0000256" key="3">
    <source>
        <dbReference type="ARBA" id="ARBA00022670"/>
    </source>
</evidence>
<dbReference type="RefSeq" id="WP_196271895.1">
    <property type="nucleotide sequence ID" value="NZ_JADQDO010000004.1"/>
</dbReference>
<evidence type="ECO:0000313" key="9">
    <source>
        <dbReference type="EMBL" id="MBF9233913.1"/>
    </source>
</evidence>
<organism evidence="9 10">
    <name type="scientific">Microvirga alba</name>
    <dbReference type="NCBI Taxonomy" id="2791025"/>
    <lineage>
        <taxon>Bacteria</taxon>
        <taxon>Pseudomonadati</taxon>
        <taxon>Pseudomonadota</taxon>
        <taxon>Alphaproteobacteria</taxon>
        <taxon>Hyphomicrobiales</taxon>
        <taxon>Methylobacteriaceae</taxon>
        <taxon>Microvirga</taxon>
    </lineage>
</organism>
<dbReference type="GO" id="GO:0006508">
    <property type="term" value="P:proteolysis"/>
    <property type="evidence" value="ECO:0007669"/>
    <property type="project" value="UniProtKB-KW"/>
</dbReference>
<feature type="transmembrane region" description="Helical" evidence="8">
    <location>
        <begin position="245"/>
        <end position="266"/>
    </location>
</feature>
<evidence type="ECO:0008006" key="11">
    <source>
        <dbReference type="Google" id="ProtNLM"/>
    </source>
</evidence>
<reference evidence="9" key="1">
    <citation type="submission" date="2020-11" db="EMBL/GenBank/DDBJ databases">
        <authorList>
            <person name="Kim M.K."/>
        </authorList>
    </citation>
    <scope>NUCLEOTIDE SEQUENCE</scope>
    <source>
        <strain evidence="9">BT350</strain>
    </source>
</reference>
<keyword evidence="3" id="KW-0645">Protease</keyword>
<keyword evidence="7 8" id="KW-0472">Membrane</keyword>
<comment type="caution">
    <text evidence="9">The sequence shown here is derived from an EMBL/GenBank/DDBJ whole genome shotgun (WGS) entry which is preliminary data.</text>
</comment>
<dbReference type="GO" id="GO:0005886">
    <property type="term" value="C:plasma membrane"/>
    <property type="evidence" value="ECO:0007669"/>
    <property type="project" value="UniProtKB-SubCell"/>
</dbReference>
<accession>A0A931BSM3</accession>
<gene>
    <name evidence="9" type="ORF">I2H38_11045</name>
</gene>
<evidence type="ECO:0000256" key="1">
    <source>
        <dbReference type="ARBA" id="ARBA00004651"/>
    </source>
</evidence>
<proteinExistence type="predicted"/>
<dbReference type="NCBIfam" id="TIGR04178">
    <property type="entry name" value="exo_archaeo"/>
    <property type="match status" value="1"/>
</dbReference>
<evidence type="ECO:0000256" key="6">
    <source>
        <dbReference type="ARBA" id="ARBA00022989"/>
    </source>
</evidence>
<dbReference type="EMBL" id="JADQDO010000004">
    <property type="protein sequence ID" value="MBF9233913.1"/>
    <property type="molecule type" value="Genomic_DNA"/>
</dbReference>
<evidence type="ECO:0000256" key="4">
    <source>
        <dbReference type="ARBA" id="ARBA00022692"/>
    </source>
</evidence>
<dbReference type="GO" id="GO:0008233">
    <property type="term" value="F:peptidase activity"/>
    <property type="evidence" value="ECO:0007669"/>
    <property type="project" value="UniProtKB-KW"/>
</dbReference>
<evidence type="ECO:0000256" key="7">
    <source>
        <dbReference type="ARBA" id="ARBA00023136"/>
    </source>
</evidence>
<feature type="transmembrane region" description="Helical" evidence="8">
    <location>
        <begin position="175"/>
        <end position="198"/>
    </location>
</feature>
<protein>
    <recommendedName>
        <fullName evidence="11">Exosortase/archaeosortase family protein</fullName>
    </recommendedName>
</protein>
<keyword evidence="6 8" id="KW-1133">Transmembrane helix</keyword>
<evidence type="ECO:0000256" key="2">
    <source>
        <dbReference type="ARBA" id="ARBA00022475"/>
    </source>
</evidence>
<keyword evidence="5" id="KW-0378">Hydrolase</keyword>
<evidence type="ECO:0000256" key="8">
    <source>
        <dbReference type="SAM" id="Phobius"/>
    </source>
</evidence>